<proteinExistence type="predicted"/>
<dbReference type="Gene3D" id="2.60.40.3650">
    <property type="match status" value="1"/>
</dbReference>
<dbReference type="Pfam" id="PF17899">
    <property type="entry name" value="Peptidase_M61_N"/>
    <property type="match status" value="1"/>
</dbReference>
<evidence type="ECO:0000259" key="2">
    <source>
        <dbReference type="Pfam" id="PF05299"/>
    </source>
</evidence>
<keyword evidence="5" id="KW-1185">Reference proteome</keyword>
<dbReference type="Gene3D" id="1.10.390.10">
    <property type="entry name" value="Neutral Protease Domain 2"/>
    <property type="match status" value="1"/>
</dbReference>
<dbReference type="SUPFAM" id="SSF50156">
    <property type="entry name" value="PDZ domain-like"/>
    <property type="match status" value="1"/>
</dbReference>
<dbReference type="SUPFAM" id="SSF55486">
    <property type="entry name" value="Metalloproteases ('zincins'), catalytic domain"/>
    <property type="match status" value="1"/>
</dbReference>
<feature type="chain" id="PRO_5043633471" evidence="1">
    <location>
        <begin position="23"/>
        <end position="622"/>
    </location>
</feature>
<reference evidence="4 5" key="1">
    <citation type="submission" date="2023-04" db="EMBL/GenBank/DDBJ databases">
        <title>Two novel species of Flavobacterium.</title>
        <authorList>
            <person name="Liu Q."/>
            <person name="Xin Y.-H."/>
        </authorList>
    </citation>
    <scope>NUCLEOTIDE SEQUENCE [LARGE SCALE GENOMIC DNA]</scope>
    <source>
        <strain evidence="4 5">LB2P87</strain>
    </source>
</reference>
<feature type="signal peptide" evidence="1">
    <location>
        <begin position="1"/>
        <end position="22"/>
    </location>
</feature>
<keyword evidence="1" id="KW-0732">Signal</keyword>
<dbReference type="AlphaFoldDB" id="A0AAW6TQA5"/>
<comment type="caution">
    <text evidence="4">The sequence shown here is derived from an EMBL/GenBank/DDBJ whole genome shotgun (WGS) entry which is preliminary data.</text>
</comment>
<dbReference type="InterPro" id="IPR036034">
    <property type="entry name" value="PDZ_sf"/>
</dbReference>
<accession>A0AAW6TQA5</accession>
<protein>
    <submittedName>
        <fullName evidence="4">Peptidase M61</fullName>
    </submittedName>
</protein>
<dbReference type="RefSeq" id="WP_282717354.1">
    <property type="nucleotide sequence ID" value="NZ_JASCRY010000004.1"/>
</dbReference>
<dbReference type="Proteomes" id="UP001228643">
    <property type="component" value="Unassembled WGS sequence"/>
</dbReference>
<dbReference type="InterPro" id="IPR040756">
    <property type="entry name" value="Peptidase_M61_N"/>
</dbReference>
<sequence length="622" mass="69805">MKRIFFTLAFASVLLSCKTASTSTNDSKSVTDIVKVAINLNDVKEDKVLVTITSPKIRMDEVTYSIPKIVPGTYSVDDYGKYIEDFKAFDSKGNILPVTKTDDNTWNIKNAKTLVKITYLVNDTFDTEKGGGFGKNDIFSPAGTNIDAGKNFMLNMHGFVGYFQDKKDLPYTVSIAHPETLWGATSMTDQDASTTNDVFTTPRYAELVENPIMYAKPDYTTFTVDGMEILIGVYSPTGKVTAESITPEMKTMMTAQKTFLGKINATKKYSVLLYLSSMTPTDAKGFGALEHPTATTVVLPEMMPKEELVKSMKDVVSHEFFHIVTPLTIHSKEIHYFDYNTPKMSEHLWMYEGVTEYFANLFQINQGLITEEDFYTRMAEKIEHANAMNDTMPFTTMSANVLTEPYKAQYLNVYEKGALIGMCLDIIIREKSNGERGILDLMQKLSNEYGASKPFNDTELFAKITSFTYPEVGAFLTTYVSGATPIPYETYLAKVGVTKSIEKVPGNVFLKGQSPYITVNQQTKEIIVIPNMELNVFYTNLGLKGGDVLVSINEKPYSLDNIYDMITESQNWKENDSITVKIKRDAKEQIIKGKVQFPYEEKEGLKSTDATKVALKEAWLKS</sequence>
<dbReference type="EMBL" id="JASCRY010000004">
    <property type="protein sequence ID" value="MDI5950641.1"/>
    <property type="molecule type" value="Genomic_DNA"/>
</dbReference>
<feature type="domain" description="Peptidase M61 N-terminal" evidence="3">
    <location>
        <begin position="36"/>
        <end position="216"/>
    </location>
</feature>
<evidence type="ECO:0000259" key="3">
    <source>
        <dbReference type="Pfam" id="PF17899"/>
    </source>
</evidence>
<feature type="domain" description="Peptidase M61 catalytic" evidence="2">
    <location>
        <begin position="314"/>
        <end position="420"/>
    </location>
</feature>
<dbReference type="InterPro" id="IPR027268">
    <property type="entry name" value="Peptidase_M4/M1_CTD_sf"/>
</dbReference>
<evidence type="ECO:0000313" key="5">
    <source>
        <dbReference type="Proteomes" id="UP001228643"/>
    </source>
</evidence>
<dbReference type="InterPro" id="IPR007963">
    <property type="entry name" value="Peptidase_M61_catalytic"/>
</dbReference>
<organism evidence="4 5">
    <name type="scientific">Flavobacterium yafengii</name>
    <dbReference type="NCBI Taxonomy" id="3041253"/>
    <lineage>
        <taxon>Bacteria</taxon>
        <taxon>Pseudomonadati</taxon>
        <taxon>Bacteroidota</taxon>
        <taxon>Flavobacteriia</taxon>
        <taxon>Flavobacteriales</taxon>
        <taxon>Flavobacteriaceae</taxon>
        <taxon>Flavobacterium</taxon>
    </lineage>
</organism>
<dbReference type="Pfam" id="PF05299">
    <property type="entry name" value="Peptidase_M61"/>
    <property type="match status" value="1"/>
</dbReference>
<evidence type="ECO:0000313" key="4">
    <source>
        <dbReference type="EMBL" id="MDI5950641.1"/>
    </source>
</evidence>
<evidence type="ECO:0000256" key="1">
    <source>
        <dbReference type="SAM" id="SignalP"/>
    </source>
</evidence>
<dbReference type="PROSITE" id="PS51257">
    <property type="entry name" value="PROKAR_LIPOPROTEIN"/>
    <property type="match status" value="1"/>
</dbReference>
<gene>
    <name evidence="4" type="ORF">QLS97_13370</name>
</gene>
<dbReference type="Gene3D" id="2.30.42.10">
    <property type="match status" value="1"/>
</dbReference>
<name>A0AAW6TQA5_9FLAO</name>